<reference evidence="2" key="2">
    <citation type="submission" date="2022-03" db="EMBL/GenBank/DDBJ databases">
        <title>Draft title - Genomic analysis of global carrot germplasm unveils the trajectory of domestication and the origin of high carotenoid orange carrot.</title>
        <authorList>
            <person name="Iorizzo M."/>
            <person name="Ellison S."/>
            <person name="Senalik D."/>
            <person name="Macko-Podgorni A."/>
            <person name="Grzebelus D."/>
            <person name="Bostan H."/>
            <person name="Rolling W."/>
            <person name="Curaba J."/>
            <person name="Simon P."/>
        </authorList>
    </citation>
    <scope>NUCLEOTIDE SEQUENCE</scope>
    <source>
        <tissue evidence="2">Leaf</tissue>
    </source>
</reference>
<sequence>MDDFPPLPPPGLVAPDVPVNAPMVLDEMPEVASPPLNIVPLASSDENVPLMAPNAVDDVQDHSSFDLYAQMPAAMLLGEFVEAASSSDSVAQVTQAARGISPMNARGAPVLDSARIVREDGSSSARAVSAPLSARGVREAEPVVDFQARAQAIKHQRTMIDVEGEIDASADTEVMDTDSEHVDATRPVGDALPQDSPVVLMECPIDPPSVPLVRPSASAPERAPSAPLVSSTAAVLESAPVAPLECSIDAPSEPLVQPSASALVNAPSGAPSAP</sequence>
<dbReference type="Gramene" id="KZM80767">
    <property type="protein sequence ID" value="KZM80767"/>
    <property type="gene ID" value="DCAR_031665"/>
</dbReference>
<proteinExistence type="predicted"/>
<dbReference type="EMBL" id="CP093346">
    <property type="protein sequence ID" value="WOG95142.1"/>
    <property type="molecule type" value="Genomic_DNA"/>
</dbReference>
<dbReference type="Proteomes" id="UP000077755">
    <property type="component" value="Chromosome 4"/>
</dbReference>
<evidence type="ECO:0000313" key="2">
    <source>
        <dbReference type="EMBL" id="WOG95142.1"/>
    </source>
</evidence>
<keyword evidence="3" id="KW-1185">Reference proteome</keyword>
<organism evidence="2 3">
    <name type="scientific">Daucus carota subsp. sativus</name>
    <name type="common">Carrot</name>
    <dbReference type="NCBI Taxonomy" id="79200"/>
    <lineage>
        <taxon>Eukaryota</taxon>
        <taxon>Viridiplantae</taxon>
        <taxon>Streptophyta</taxon>
        <taxon>Embryophyta</taxon>
        <taxon>Tracheophyta</taxon>
        <taxon>Spermatophyta</taxon>
        <taxon>Magnoliopsida</taxon>
        <taxon>eudicotyledons</taxon>
        <taxon>Gunneridae</taxon>
        <taxon>Pentapetalae</taxon>
        <taxon>asterids</taxon>
        <taxon>campanulids</taxon>
        <taxon>Apiales</taxon>
        <taxon>Apiaceae</taxon>
        <taxon>Apioideae</taxon>
        <taxon>Scandiceae</taxon>
        <taxon>Daucinae</taxon>
        <taxon>Daucus</taxon>
        <taxon>Daucus sect. Daucus</taxon>
    </lineage>
</organism>
<reference evidence="2" key="1">
    <citation type="journal article" date="2016" name="Nat. Genet.">
        <title>A high-quality carrot genome assembly provides new insights into carotenoid accumulation and asterid genome evolution.</title>
        <authorList>
            <person name="Iorizzo M."/>
            <person name="Ellison S."/>
            <person name="Senalik D."/>
            <person name="Zeng P."/>
            <person name="Satapoomin P."/>
            <person name="Huang J."/>
            <person name="Bowman M."/>
            <person name="Iovene M."/>
            <person name="Sanseverino W."/>
            <person name="Cavagnaro P."/>
            <person name="Yildiz M."/>
            <person name="Macko-Podgorni A."/>
            <person name="Moranska E."/>
            <person name="Grzebelus E."/>
            <person name="Grzebelus D."/>
            <person name="Ashrafi H."/>
            <person name="Zheng Z."/>
            <person name="Cheng S."/>
            <person name="Spooner D."/>
            <person name="Van Deynze A."/>
            <person name="Simon P."/>
        </authorList>
    </citation>
    <scope>NUCLEOTIDE SEQUENCE</scope>
    <source>
        <tissue evidence="2">Leaf</tissue>
    </source>
</reference>
<evidence type="ECO:0000256" key="1">
    <source>
        <dbReference type="SAM" id="MobiDB-lite"/>
    </source>
</evidence>
<feature type="region of interest" description="Disordered" evidence="1">
    <location>
        <begin position="212"/>
        <end position="231"/>
    </location>
</feature>
<feature type="compositionally biased region" description="Low complexity" evidence="1">
    <location>
        <begin position="214"/>
        <end position="227"/>
    </location>
</feature>
<protein>
    <submittedName>
        <fullName evidence="2">Uncharacterized protein</fullName>
    </submittedName>
</protein>
<accession>A0A175YBE7</accession>
<gene>
    <name evidence="2" type="ORF">DCAR_0414444</name>
</gene>
<dbReference type="AlphaFoldDB" id="A0A175YBE7"/>
<name>A0A175YBE7_DAUCS</name>
<evidence type="ECO:0000313" key="3">
    <source>
        <dbReference type="Proteomes" id="UP000077755"/>
    </source>
</evidence>